<organism evidence="3 4">
    <name type="scientific">Solirubrobacter phytolaccae</name>
    <dbReference type="NCBI Taxonomy" id="1404360"/>
    <lineage>
        <taxon>Bacteria</taxon>
        <taxon>Bacillati</taxon>
        <taxon>Actinomycetota</taxon>
        <taxon>Thermoleophilia</taxon>
        <taxon>Solirubrobacterales</taxon>
        <taxon>Solirubrobacteraceae</taxon>
        <taxon>Solirubrobacter</taxon>
    </lineage>
</organism>
<evidence type="ECO:0000313" key="3">
    <source>
        <dbReference type="EMBL" id="MDA0185004.1"/>
    </source>
</evidence>
<dbReference type="PANTHER" id="PTHR40761">
    <property type="entry name" value="CONSERVED INTEGRAL MEMBRANE ALANINE VALINE AND LEUCINE RICH PROTEIN-RELATED"/>
    <property type="match status" value="1"/>
</dbReference>
<feature type="transmembrane region" description="Helical" evidence="2">
    <location>
        <begin position="201"/>
        <end position="226"/>
    </location>
</feature>
<keyword evidence="2" id="KW-0472">Membrane</keyword>
<feature type="transmembrane region" description="Helical" evidence="2">
    <location>
        <begin position="53"/>
        <end position="77"/>
    </location>
</feature>
<feature type="region of interest" description="Disordered" evidence="1">
    <location>
        <begin position="259"/>
        <end position="316"/>
    </location>
</feature>
<dbReference type="PANTHER" id="PTHR40761:SF1">
    <property type="entry name" value="CONSERVED INTEGRAL MEMBRANE ALANINE VALINE AND LEUCINE RICH PROTEIN-RELATED"/>
    <property type="match status" value="1"/>
</dbReference>
<dbReference type="NCBIfam" id="NF038012">
    <property type="entry name" value="DMT_1"/>
    <property type="match status" value="1"/>
</dbReference>
<gene>
    <name evidence="3" type="ORF">OJ997_32165</name>
</gene>
<feature type="transmembrane region" description="Helical" evidence="2">
    <location>
        <begin position="144"/>
        <end position="163"/>
    </location>
</feature>
<proteinExistence type="predicted"/>
<dbReference type="AlphaFoldDB" id="A0A9X3NGN6"/>
<feature type="transmembrane region" description="Helical" evidence="2">
    <location>
        <begin position="169"/>
        <end position="189"/>
    </location>
</feature>
<feature type="transmembrane region" description="Helical" evidence="2">
    <location>
        <begin position="119"/>
        <end position="137"/>
    </location>
</feature>
<sequence>MIPIPLALGAALLFAAGSALQQRAARTEAGSLVALARRPVWLAGLAADGLGYVGQAAALAVGRLAVVQPVLASSLVFAVFLQGRRVRRVELLAALCVAGGLAAFLVLADPVGGRDDASVAAWCVAFGAALLACLAARGGGAVRLGCATGVLFGLSAALTKAVVERLDEGVLHALLDWHVVALVIVGWASMELSQRSLRAGALGPAVASQMALDALTSVAIGVLAFGERLHTSAAGFAFALLGLAAMVAGLAVLAAAPEGPAAPTDQAAPTTPAAAAGPAASTTPAAPTGHAAHTTPAAHADPAASASSAVRGAAAP</sequence>
<keyword evidence="2" id="KW-1133">Transmembrane helix</keyword>
<feature type="transmembrane region" description="Helical" evidence="2">
    <location>
        <begin position="232"/>
        <end position="256"/>
    </location>
</feature>
<keyword evidence="2" id="KW-0812">Transmembrane</keyword>
<feature type="transmembrane region" description="Helical" evidence="2">
    <location>
        <begin position="89"/>
        <end position="107"/>
    </location>
</feature>
<dbReference type="Proteomes" id="UP001147653">
    <property type="component" value="Unassembled WGS sequence"/>
</dbReference>
<reference evidence="3" key="1">
    <citation type="submission" date="2022-10" db="EMBL/GenBank/DDBJ databases">
        <title>The WGS of Solirubrobacter phytolaccae KCTC 29190.</title>
        <authorList>
            <person name="Jiang Z."/>
        </authorList>
    </citation>
    <scope>NUCLEOTIDE SEQUENCE</scope>
    <source>
        <strain evidence="3">KCTC 29190</strain>
    </source>
</reference>
<dbReference type="EMBL" id="JAPDDP010000094">
    <property type="protein sequence ID" value="MDA0185004.1"/>
    <property type="molecule type" value="Genomic_DNA"/>
</dbReference>
<evidence type="ECO:0000313" key="4">
    <source>
        <dbReference type="Proteomes" id="UP001147653"/>
    </source>
</evidence>
<name>A0A9X3NGN6_9ACTN</name>
<comment type="caution">
    <text evidence="3">The sequence shown here is derived from an EMBL/GenBank/DDBJ whole genome shotgun (WGS) entry which is preliminary data.</text>
</comment>
<keyword evidence="4" id="KW-1185">Reference proteome</keyword>
<accession>A0A9X3NGN6</accession>
<protein>
    <submittedName>
        <fullName evidence="3">DMT family transporter</fullName>
    </submittedName>
</protein>
<evidence type="ECO:0000256" key="1">
    <source>
        <dbReference type="SAM" id="MobiDB-lite"/>
    </source>
</evidence>
<dbReference type="RefSeq" id="WP_270029478.1">
    <property type="nucleotide sequence ID" value="NZ_JAPDDP010000094.1"/>
</dbReference>
<evidence type="ECO:0000256" key="2">
    <source>
        <dbReference type="SAM" id="Phobius"/>
    </source>
</evidence>